<reference evidence="4 5" key="1">
    <citation type="journal article" date="2018" name="IMA Fungus">
        <title>IMA Genome-F 9: Draft genome sequence of Annulohypoxylon stygium, Aspergillus mulundensis, Berkeleyomyces basicola (syn. Thielaviopsis basicola), Ceratocystis smalleyi, two Cercospora beticola strains, Coleophoma cylindrospora, Fusarium fracticaudum, Phialophora cf. hyalina, and Morchella septimelata.</title>
        <authorList>
            <person name="Wingfield B.D."/>
            <person name="Bills G.F."/>
            <person name="Dong Y."/>
            <person name="Huang W."/>
            <person name="Nel W.J."/>
            <person name="Swalarsk-Parry B.S."/>
            <person name="Vaghefi N."/>
            <person name="Wilken P.M."/>
            <person name="An Z."/>
            <person name="de Beer Z.W."/>
            <person name="De Vos L."/>
            <person name="Chen L."/>
            <person name="Duong T.A."/>
            <person name="Gao Y."/>
            <person name="Hammerbacher A."/>
            <person name="Kikkert J.R."/>
            <person name="Li Y."/>
            <person name="Li H."/>
            <person name="Li K."/>
            <person name="Li Q."/>
            <person name="Liu X."/>
            <person name="Ma X."/>
            <person name="Naidoo K."/>
            <person name="Pethybridge S.J."/>
            <person name="Sun J."/>
            <person name="Steenkamp E.T."/>
            <person name="van der Nest M.A."/>
            <person name="van Wyk S."/>
            <person name="Wingfield M.J."/>
            <person name="Xiong C."/>
            <person name="Yue Q."/>
            <person name="Zhang X."/>
        </authorList>
    </citation>
    <scope>NUCLEOTIDE SEQUENCE [LARGE SCALE GENOMIC DNA]</scope>
    <source>
        <strain evidence="4 5">BP 5553</strain>
    </source>
</reference>
<dbReference type="FunFam" id="3.30.300.30:FF:000007">
    <property type="entry name" value="4-coumarate--CoA ligase 2"/>
    <property type="match status" value="1"/>
</dbReference>
<dbReference type="GO" id="GO:0019748">
    <property type="term" value="P:secondary metabolic process"/>
    <property type="evidence" value="ECO:0007669"/>
    <property type="project" value="TreeGrafter"/>
</dbReference>
<evidence type="ECO:0000259" key="3">
    <source>
        <dbReference type="Pfam" id="PF13193"/>
    </source>
</evidence>
<gene>
    <name evidence="4" type="ORF">BP5553_05998</name>
</gene>
<dbReference type="CDD" id="cd05911">
    <property type="entry name" value="Firefly_Luc_like"/>
    <property type="match status" value="1"/>
</dbReference>
<dbReference type="AlphaFoldDB" id="A0A370TM91"/>
<dbReference type="RefSeq" id="XP_031869302.1">
    <property type="nucleotide sequence ID" value="XM_032014621.1"/>
</dbReference>
<dbReference type="OrthoDB" id="6509636at2759"/>
<evidence type="ECO:0000259" key="2">
    <source>
        <dbReference type="Pfam" id="PF00501"/>
    </source>
</evidence>
<dbReference type="Pfam" id="PF00501">
    <property type="entry name" value="AMP-binding"/>
    <property type="match status" value="1"/>
</dbReference>
<comment type="caution">
    <text evidence="4">The sequence shown here is derived from an EMBL/GenBank/DDBJ whole genome shotgun (WGS) entry which is preliminary data.</text>
</comment>
<accession>A0A370TM91</accession>
<dbReference type="GO" id="GO:0016405">
    <property type="term" value="F:CoA-ligase activity"/>
    <property type="evidence" value="ECO:0007669"/>
    <property type="project" value="TreeGrafter"/>
</dbReference>
<dbReference type="SUPFAM" id="SSF56801">
    <property type="entry name" value="Acetyl-CoA synthetase-like"/>
    <property type="match status" value="1"/>
</dbReference>
<dbReference type="Gene3D" id="3.40.50.12780">
    <property type="entry name" value="N-terminal domain of ligase-like"/>
    <property type="match status" value="1"/>
</dbReference>
<dbReference type="Gene3D" id="3.30.300.30">
    <property type="match status" value="1"/>
</dbReference>
<feature type="domain" description="AMP-binding enzyme C-terminal" evidence="3">
    <location>
        <begin position="438"/>
        <end position="519"/>
    </location>
</feature>
<sequence length="540" mass="59771">MVFTATRHIPIPTKDIPSWIFDEPRYDEDEAMYIDAKDPSRSISLRQARTIIRKLIAGLQASGLSKGDCIYYSMLFLGIIAAGGVFTGTNPSYTKFELGHHIKTSKAKFLISEPEILPSALEATKALGMPESNIWIFDVVRGSSLPTGFRSWNDLMSHGEKDWPRFDDEKTCKETTAALLFSSGTTGPPKAAVLSHHNIIAQHTLAIGLNEKPYRPNRILCLPMFHAACVPVAHTSVLKGGHKSVVMRRFDLEEFLSCIEKFEINEMGIVPPIAVGLIMSPLTKKYSLKSIRAASIGAAPLGRESQDRLKQLLPKGAPVTQVWGMTETSCIASMFYYPEDDVTGSVGRIVPNCDVKIIDENGKDVTGYDTRGQLCIRGPIIISGYFENPKANAEAFDSEGYFKTGDIMYCDSKTGKFYVVDRAKELIKVRGFQVAPPEIESVLLSHPHIIDAAVIGVKHLSDPEAEHPRAYVVRRPGQEGQALDEEVVKKHCSERLAKYKDLTGGVRFVDVIPKNPSGKILKRVLREQVKAEQDAEKARL</sequence>
<comment type="similarity">
    <text evidence="1">Belongs to the ATP-dependent AMP-binding enzyme family.</text>
</comment>
<dbReference type="PROSITE" id="PS00455">
    <property type="entry name" value="AMP_BINDING"/>
    <property type="match status" value="1"/>
</dbReference>
<evidence type="ECO:0000256" key="1">
    <source>
        <dbReference type="ARBA" id="ARBA00006432"/>
    </source>
</evidence>
<dbReference type="InterPro" id="IPR000873">
    <property type="entry name" value="AMP-dep_synth/lig_dom"/>
</dbReference>
<evidence type="ECO:0000313" key="5">
    <source>
        <dbReference type="Proteomes" id="UP000254866"/>
    </source>
</evidence>
<proteinExistence type="inferred from homology"/>
<dbReference type="EMBL" id="NPIC01000004">
    <property type="protein sequence ID" value="RDL36646.1"/>
    <property type="molecule type" value="Genomic_DNA"/>
</dbReference>
<dbReference type="InterPro" id="IPR045851">
    <property type="entry name" value="AMP-bd_C_sf"/>
</dbReference>
<dbReference type="GeneID" id="43598847"/>
<dbReference type="PANTHER" id="PTHR24096">
    <property type="entry name" value="LONG-CHAIN-FATTY-ACID--COA LIGASE"/>
    <property type="match status" value="1"/>
</dbReference>
<evidence type="ECO:0000313" key="4">
    <source>
        <dbReference type="EMBL" id="RDL36646.1"/>
    </source>
</evidence>
<feature type="domain" description="AMP-dependent synthetase/ligase" evidence="2">
    <location>
        <begin position="30"/>
        <end position="386"/>
    </location>
</feature>
<organism evidence="4 5">
    <name type="scientific">Venustampulla echinocandica</name>
    <dbReference type="NCBI Taxonomy" id="2656787"/>
    <lineage>
        <taxon>Eukaryota</taxon>
        <taxon>Fungi</taxon>
        <taxon>Dikarya</taxon>
        <taxon>Ascomycota</taxon>
        <taxon>Pezizomycotina</taxon>
        <taxon>Leotiomycetes</taxon>
        <taxon>Helotiales</taxon>
        <taxon>Pleuroascaceae</taxon>
        <taxon>Venustampulla</taxon>
    </lineage>
</organism>
<evidence type="ECO:0008006" key="6">
    <source>
        <dbReference type="Google" id="ProtNLM"/>
    </source>
</evidence>
<dbReference type="InterPro" id="IPR020845">
    <property type="entry name" value="AMP-binding_CS"/>
</dbReference>
<dbReference type="InterPro" id="IPR042099">
    <property type="entry name" value="ANL_N_sf"/>
</dbReference>
<dbReference type="STRING" id="2656787.A0A370TM91"/>
<name>A0A370TM91_9HELO</name>
<keyword evidence="5" id="KW-1185">Reference proteome</keyword>
<dbReference type="Proteomes" id="UP000254866">
    <property type="component" value="Unassembled WGS sequence"/>
</dbReference>
<dbReference type="PANTHER" id="PTHR24096:SF265">
    <property type="entry name" value="ENZYME, PUTATIVE (AFU_ORTHOLOGUE AFUA_5G14270)-RELATED"/>
    <property type="match status" value="1"/>
</dbReference>
<dbReference type="Pfam" id="PF13193">
    <property type="entry name" value="AMP-binding_C"/>
    <property type="match status" value="1"/>
</dbReference>
<dbReference type="InterPro" id="IPR025110">
    <property type="entry name" value="AMP-bd_C"/>
</dbReference>
<protein>
    <recommendedName>
        <fullName evidence="6">Acetyl-CoA synthetase-like protein</fullName>
    </recommendedName>
</protein>